<evidence type="ECO:0000313" key="4">
    <source>
        <dbReference type="Proteomes" id="UP000236333"/>
    </source>
</evidence>
<evidence type="ECO:0000313" key="3">
    <source>
        <dbReference type="EMBL" id="PNH10005.1"/>
    </source>
</evidence>
<feature type="compositionally biased region" description="Low complexity" evidence="2">
    <location>
        <begin position="144"/>
        <end position="163"/>
    </location>
</feature>
<evidence type="ECO:0000256" key="2">
    <source>
        <dbReference type="SAM" id="MobiDB-lite"/>
    </source>
</evidence>
<organism evidence="3 4">
    <name type="scientific">Tetrabaena socialis</name>
    <dbReference type="NCBI Taxonomy" id="47790"/>
    <lineage>
        <taxon>Eukaryota</taxon>
        <taxon>Viridiplantae</taxon>
        <taxon>Chlorophyta</taxon>
        <taxon>core chlorophytes</taxon>
        <taxon>Chlorophyceae</taxon>
        <taxon>CS clade</taxon>
        <taxon>Chlamydomonadales</taxon>
        <taxon>Tetrabaenaceae</taxon>
        <taxon>Tetrabaena</taxon>
    </lineage>
</organism>
<feature type="repeat" description="ANK" evidence="1">
    <location>
        <begin position="238"/>
        <end position="262"/>
    </location>
</feature>
<dbReference type="InterPro" id="IPR002110">
    <property type="entry name" value="Ankyrin_rpt"/>
</dbReference>
<feature type="region of interest" description="Disordered" evidence="2">
    <location>
        <begin position="144"/>
        <end position="191"/>
    </location>
</feature>
<gene>
    <name evidence="3" type="ORF">TSOC_003303</name>
</gene>
<accession>A0A2J8ABV4</accession>
<proteinExistence type="predicted"/>
<comment type="caution">
    <text evidence="3">The sequence shown here is derived from an EMBL/GenBank/DDBJ whole genome shotgun (WGS) entry which is preliminary data.</text>
</comment>
<dbReference type="SMART" id="SM00248">
    <property type="entry name" value="ANK"/>
    <property type="match status" value="2"/>
</dbReference>
<keyword evidence="1" id="KW-0040">ANK repeat</keyword>
<protein>
    <submittedName>
        <fullName evidence="3">Uncharacterized protein</fullName>
    </submittedName>
</protein>
<name>A0A2J8ABV4_9CHLO</name>
<dbReference type="Proteomes" id="UP000236333">
    <property type="component" value="Unassembled WGS sequence"/>
</dbReference>
<evidence type="ECO:0000256" key="1">
    <source>
        <dbReference type="PROSITE-ProRule" id="PRU00023"/>
    </source>
</evidence>
<sequence length="286" mass="28455">MYQAEHRGYTALHVASQSNHRAVVVLLLAAGINKEAKEALFTSHDNHGQYFSIIQYIELASTQAAIRNANRQKVLNNILIVEQFKANATYGPLPRNINNPTAPAPAASAASAAGAAGSRGAAAAASAAPPLTFAAIQQQEEEAAAQQEAAARAAAASAATTSASGGGGSSAAPDDQRRQSGGTGGGGGGGGGGAVLSIPSFYATAHMEAPTAATTAGSLHSLLSSALRRHRTGGGAQSGATALFLACAKGHTSVVETLLAAGLMAPKGCSRNTPMESDRADVADGG</sequence>
<dbReference type="InterPro" id="IPR036770">
    <property type="entry name" value="Ankyrin_rpt-contain_sf"/>
</dbReference>
<dbReference type="OrthoDB" id="10064100at2759"/>
<feature type="repeat" description="ANK" evidence="1">
    <location>
        <begin position="7"/>
        <end position="39"/>
    </location>
</feature>
<dbReference type="SUPFAM" id="SSF48403">
    <property type="entry name" value="Ankyrin repeat"/>
    <property type="match status" value="1"/>
</dbReference>
<dbReference type="PANTHER" id="PTHR24184:SF11">
    <property type="entry name" value="ANKYRIN REPEAT AND SOCS BOX CONTAINING 3"/>
    <property type="match status" value="1"/>
</dbReference>
<dbReference type="Gene3D" id="1.25.40.20">
    <property type="entry name" value="Ankyrin repeat-containing domain"/>
    <property type="match status" value="1"/>
</dbReference>
<reference evidence="3 4" key="1">
    <citation type="journal article" date="2017" name="Mol. Biol. Evol.">
        <title>The 4-celled Tetrabaena socialis nuclear genome reveals the essential components for genetic control of cell number at the origin of multicellularity in the volvocine lineage.</title>
        <authorList>
            <person name="Featherston J."/>
            <person name="Arakaki Y."/>
            <person name="Hanschen E.R."/>
            <person name="Ferris P.J."/>
            <person name="Michod R.E."/>
            <person name="Olson B.J.S.C."/>
            <person name="Nozaki H."/>
            <person name="Durand P.M."/>
        </authorList>
    </citation>
    <scope>NUCLEOTIDE SEQUENCE [LARGE SCALE GENOMIC DNA]</scope>
    <source>
        <strain evidence="3 4">NIES-571</strain>
    </source>
</reference>
<dbReference type="PANTHER" id="PTHR24184">
    <property type="entry name" value="SI:CH211-189E2.2"/>
    <property type="match status" value="1"/>
</dbReference>
<dbReference type="Pfam" id="PF00023">
    <property type="entry name" value="Ank"/>
    <property type="match status" value="2"/>
</dbReference>
<dbReference type="EMBL" id="PGGS01000070">
    <property type="protein sequence ID" value="PNH10005.1"/>
    <property type="molecule type" value="Genomic_DNA"/>
</dbReference>
<dbReference type="PROSITE" id="PS50088">
    <property type="entry name" value="ANK_REPEAT"/>
    <property type="match status" value="2"/>
</dbReference>
<feature type="compositionally biased region" description="Gly residues" evidence="2">
    <location>
        <begin position="181"/>
        <end position="191"/>
    </location>
</feature>
<dbReference type="PROSITE" id="PS50297">
    <property type="entry name" value="ANK_REP_REGION"/>
    <property type="match status" value="2"/>
</dbReference>
<dbReference type="AlphaFoldDB" id="A0A2J8ABV4"/>
<keyword evidence="4" id="KW-1185">Reference proteome</keyword>